<sequence length="106" mass="12128">MKQTSLWGMFYSRPASGMVFTKPRLAGPSGIIIQQDRRFGNTFGNGFEIAVQLDITDCTFLSWVLYLIFILALYEIPGSCLQTSPMQPPDHLKCDLMFCCQRFFQM</sequence>
<name>A0A329TXG7_9FIRM</name>
<evidence type="ECO:0000313" key="2">
    <source>
        <dbReference type="Proteomes" id="UP000251144"/>
    </source>
</evidence>
<protein>
    <submittedName>
        <fullName evidence="1">Uncharacterized protein</fullName>
    </submittedName>
</protein>
<proteinExistence type="predicted"/>
<dbReference type="AlphaFoldDB" id="A0A329TXG7"/>
<comment type="caution">
    <text evidence="1">The sequence shown here is derived from an EMBL/GenBank/DDBJ whole genome shotgun (WGS) entry which is preliminary data.</text>
</comment>
<dbReference type="Proteomes" id="UP000251144">
    <property type="component" value="Unassembled WGS sequence"/>
</dbReference>
<organism evidence="1 2">
    <name type="scientific">Faecalibacterium prausnitzii</name>
    <dbReference type="NCBI Taxonomy" id="853"/>
    <lineage>
        <taxon>Bacteria</taxon>
        <taxon>Bacillati</taxon>
        <taxon>Bacillota</taxon>
        <taxon>Clostridia</taxon>
        <taxon>Eubacteriales</taxon>
        <taxon>Oscillospiraceae</taxon>
        <taxon>Faecalibacterium</taxon>
    </lineage>
</organism>
<evidence type="ECO:0000313" key="1">
    <source>
        <dbReference type="EMBL" id="RAW53774.1"/>
    </source>
</evidence>
<accession>A0A329TXG7</accession>
<dbReference type="EMBL" id="PRLB01000008">
    <property type="protein sequence ID" value="RAW53774.1"/>
    <property type="molecule type" value="Genomic_DNA"/>
</dbReference>
<gene>
    <name evidence="1" type="ORF">C4N26_09105</name>
</gene>
<reference evidence="1 2" key="1">
    <citation type="submission" date="2018-02" db="EMBL/GenBank/DDBJ databases">
        <title>Complete genome sequencing of Faecalibacterium prausnitzii strains isolated from the human gut.</title>
        <authorList>
            <person name="Fitzgerald B.C."/>
            <person name="Shkoporov A.N."/>
            <person name="Ross P.R."/>
            <person name="Hill C."/>
        </authorList>
    </citation>
    <scope>NUCLEOTIDE SEQUENCE [LARGE SCALE GENOMIC DNA]</scope>
    <source>
        <strain evidence="1 2">APC942/32-1</strain>
    </source>
</reference>